<protein>
    <submittedName>
        <fullName evidence="1">Uncharacterized protein</fullName>
    </submittedName>
</protein>
<evidence type="ECO:0000313" key="1">
    <source>
        <dbReference type="EMBL" id="VEL23405.1"/>
    </source>
</evidence>
<accession>A0A448WYP1</accession>
<dbReference type="AlphaFoldDB" id="A0A448WYP1"/>
<organism evidence="1 2">
    <name type="scientific">Protopolystoma xenopodis</name>
    <dbReference type="NCBI Taxonomy" id="117903"/>
    <lineage>
        <taxon>Eukaryota</taxon>
        <taxon>Metazoa</taxon>
        <taxon>Spiralia</taxon>
        <taxon>Lophotrochozoa</taxon>
        <taxon>Platyhelminthes</taxon>
        <taxon>Monogenea</taxon>
        <taxon>Polyopisthocotylea</taxon>
        <taxon>Polystomatidea</taxon>
        <taxon>Polystomatidae</taxon>
        <taxon>Protopolystoma</taxon>
    </lineage>
</organism>
<dbReference type="OrthoDB" id="289038at2759"/>
<keyword evidence="2" id="KW-1185">Reference proteome</keyword>
<reference evidence="1" key="1">
    <citation type="submission" date="2018-11" db="EMBL/GenBank/DDBJ databases">
        <authorList>
            <consortium name="Pathogen Informatics"/>
        </authorList>
    </citation>
    <scope>NUCLEOTIDE SEQUENCE</scope>
</reference>
<comment type="caution">
    <text evidence="1">The sequence shown here is derived from an EMBL/GenBank/DDBJ whole genome shotgun (WGS) entry which is preliminary data.</text>
</comment>
<gene>
    <name evidence="1" type="ORF">PXEA_LOCUS16845</name>
</gene>
<sequence length="175" mass="20482">MPLHHKERVTSPASVAAKISTPTVAVPSVAGVGPAQANYLQARESVMRARQLLLDVHWGQLSQRIRRDADTCHRRFFDICRRRLDVSIYIVRNFHSVGISLFSLLSELSHRSIFKAKKIIYIYIVNFTLFLTREKFQPFLLIFAFLERYLPSPHFTRESQIFLTLNLRFKKIFFQ</sequence>
<dbReference type="Proteomes" id="UP000784294">
    <property type="component" value="Unassembled WGS sequence"/>
</dbReference>
<dbReference type="EMBL" id="CAAALY010061705">
    <property type="protein sequence ID" value="VEL23405.1"/>
    <property type="molecule type" value="Genomic_DNA"/>
</dbReference>
<proteinExistence type="predicted"/>
<name>A0A448WYP1_9PLAT</name>
<evidence type="ECO:0000313" key="2">
    <source>
        <dbReference type="Proteomes" id="UP000784294"/>
    </source>
</evidence>